<dbReference type="Proteomes" id="UP000435112">
    <property type="component" value="Unassembled WGS sequence"/>
</dbReference>
<dbReference type="OrthoDB" id="64243at2759"/>
<feature type="transmembrane region" description="Helical" evidence="1">
    <location>
        <begin position="171"/>
        <end position="193"/>
    </location>
</feature>
<feature type="transmembrane region" description="Helical" evidence="1">
    <location>
        <begin position="134"/>
        <end position="159"/>
    </location>
</feature>
<keyword evidence="1" id="KW-0812">Transmembrane</keyword>
<reference evidence="2 3" key="1">
    <citation type="submission" date="2018-09" db="EMBL/GenBank/DDBJ databases">
        <title>Genomic investigation of the strawberry pathogen Phytophthora fragariae indicates pathogenicity is determined by transcriptional variation in three key races.</title>
        <authorList>
            <person name="Adams T.M."/>
            <person name="Armitage A.D."/>
            <person name="Sobczyk M.K."/>
            <person name="Bates H.J."/>
            <person name="Dunwell J.M."/>
            <person name="Nellist C.F."/>
            <person name="Harrison R.J."/>
        </authorList>
    </citation>
    <scope>NUCLEOTIDE SEQUENCE [LARGE SCALE GENOMIC DNA]</scope>
    <source>
        <strain evidence="2 3">SCRP324</strain>
    </source>
</reference>
<name>A0A6A3ITY5_9STRA</name>
<dbReference type="EMBL" id="QXFU01002615">
    <property type="protein sequence ID" value="KAE8983594.1"/>
    <property type="molecule type" value="Genomic_DNA"/>
</dbReference>
<comment type="caution">
    <text evidence="2">The sequence shown here is derived from an EMBL/GenBank/DDBJ whole genome shotgun (WGS) entry which is preliminary data.</text>
</comment>
<keyword evidence="1" id="KW-0472">Membrane</keyword>
<proteinExistence type="predicted"/>
<protein>
    <submittedName>
        <fullName evidence="2">Uncharacterized protein</fullName>
    </submittedName>
</protein>
<gene>
    <name evidence="2" type="ORF">PR002_g23208</name>
</gene>
<evidence type="ECO:0000313" key="3">
    <source>
        <dbReference type="Proteomes" id="UP000435112"/>
    </source>
</evidence>
<sequence length="237" mass="27226">MSMSVQDYEVRDHSKQGPALLGMLTLVESMQDKNVKQFYMVAPTYPYQRDPDFELYEFVGISDESFLELRSIPTDPLLEPVKNLITARKRGFYDGESQSNVRVMYSVLDGVNATNALTRWEWIGEAVTVDSWAWVHWIHCYFAIQTIYSLIVLFLVMYHKFRSGKIWIGDPFASVSTASILMRGILVLLSWVIDNFWSINEYAMSRAAMITGSQTVRIHKEVMHADIMVVFLSLTGI</sequence>
<keyword evidence="1" id="KW-1133">Transmembrane helix</keyword>
<dbReference type="AlphaFoldDB" id="A0A6A3ITY5"/>
<organism evidence="2 3">
    <name type="scientific">Phytophthora rubi</name>
    <dbReference type="NCBI Taxonomy" id="129364"/>
    <lineage>
        <taxon>Eukaryota</taxon>
        <taxon>Sar</taxon>
        <taxon>Stramenopiles</taxon>
        <taxon>Oomycota</taxon>
        <taxon>Peronosporomycetes</taxon>
        <taxon>Peronosporales</taxon>
        <taxon>Peronosporaceae</taxon>
        <taxon>Phytophthora</taxon>
    </lineage>
</organism>
<evidence type="ECO:0000256" key="1">
    <source>
        <dbReference type="SAM" id="Phobius"/>
    </source>
</evidence>
<accession>A0A6A3ITY5</accession>
<evidence type="ECO:0000313" key="2">
    <source>
        <dbReference type="EMBL" id="KAE8983594.1"/>
    </source>
</evidence>